<protein>
    <submittedName>
        <fullName evidence="1">Transcription factor UNE12-like</fullName>
    </submittedName>
</protein>
<evidence type="ECO:0000313" key="2">
    <source>
        <dbReference type="Proteomes" id="UP001164539"/>
    </source>
</evidence>
<dbReference type="EMBL" id="CM051394">
    <property type="protein sequence ID" value="KAJ4727507.1"/>
    <property type="molecule type" value="Genomic_DNA"/>
</dbReference>
<name>A0ACC1YUX2_MELAZ</name>
<reference evidence="1 2" key="1">
    <citation type="journal article" date="2023" name="Science">
        <title>Complex scaffold remodeling in plant triterpene biosynthesis.</title>
        <authorList>
            <person name="De La Pena R."/>
            <person name="Hodgson H."/>
            <person name="Liu J.C."/>
            <person name="Stephenson M.J."/>
            <person name="Martin A.C."/>
            <person name="Owen C."/>
            <person name="Harkess A."/>
            <person name="Leebens-Mack J."/>
            <person name="Jimenez L.E."/>
            <person name="Osbourn A."/>
            <person name="Sattely E.S."/>
        </authorList>
    </citation>
    <scope>NUCLEOTIDE SEQUENCE [LARGE SCALE GENOMIC DNA]</scope>
    <source>
        <strain evidence="2">cv. JPN11</strain>
        <tissue evidence="1">Leaf</tissue>
    </source>
</reference>
<gene>
    <name evidence="1" type="ORF">OWV82_000594</name>
</gene>
<sequence length="322" mass="35861">MEGQNDFENLLWLMSSNFGVNANNDVHGPGDEPNQHFAMTTGKSANQPNPLPLPQWSHCQKAPRSYVDFLAESSTFLEHATGADMLETITSPIGGTRSVCGGSEIQTELLFNNLGSPCGYIPADPSLDMDASKVRIQNPYNEVESANNYMTFQPQILPQQYHTSGRQELHEDNLNVSQLYPRVKVSPSFFQSKPHSGGSRQRSGASDRYRRLRIAERVRALRELLPHSVEGNQAAVMDDIIDYIKFLQLQVKELSRSRLGGQPACVPFVFLEGYGHYVLSGQTTNEPLEEMLGKLIKMNPSAASELLERRGLYIMPMSLTEG</sequence>
<evidence type="ECO:0000313" key="1">
    <source>
        <dbReference type="EMBL" id="KAJ4727507.1"/>
    </source>
</evidence>
<proteinExistence type="predicted"/>
<keyword evidence="2" id="KW-1185">Reference proteome</keyword>
<dbReference type="Proteomes" id="UP001164539">
    <property type="component" value="Chromosome 1"/>
</dbReference>
<comment type="caution">
    <text evidence="1">The sequence shown here is derived from an EMBL/GenBank/DDBJ whole genome shotgun (WGS) entry which is preliminary data.</text>
</comment>
<accession>A0ACC1YUX2</accession>
<organism evidence="1 2">
    <name type="scientific">Melia azedarach</name>
    <name type="common">Chinaberry tree</name>
    <dbReference type="NCBI Taxonomy" id="155640"/>
    <lineage>
        <taxon>Eukaryota</taxon>
        <taxon>Viridiplantae</taxon>
        <taxon>Streptophyta</taxon>
        <taxon>Embryophyta</taxon>
        <taxon>Tracheophyta</taxon>
        <taxon>Spermatophyta</taxon>
        <taxon>Magnoliopsida</taxon>
        <taxon>eudicotyledons</taxon>
        <taxon>Gunneridae</taxon>
        <taxon>Pentapetalae</taxon>
        <taxon>rosids</taxon>
        <taxon>malvids</taxon>
        <taxon>Sapindales</taxon>
        <taxon>Meliaceae</taxon>
        <taxon>Melia</taxon>
    </lineage>
</organism>